<organism evidence="1 2">
    <name type="scientific">Aquincola agrisoli</name>
    <dbReference type="NCBI Taxonomy" id="3119538"/>
    <lineage>
        <taxon>Bacteria</taxon>
        <taxon>Pseudomonadati</taxon>
        <taxon>Pseudomonadota</taxon>
        <taxon>Betaproteobacteria</taxon>
        <taxon>Burkholderiales</taxon>
        <taxon>Sphaerotilaceae</taxon>
        <taxon>Aquincola</taxon>
    </lineage>
</organism>
<evidence type="ECO:0000313" key="1">
    <source>
        <dbReference type="EMBL" id="MEF7614989.1"/>
    </source>
</evidence>
<dbReference type="GO" id="GO:0004177">
    <property type="term" value="F:aminopeptidase activity"/>
    <property type="evidence" value="ECO:0007669"/>
    <property type="project" value="UniProtKB-KW"/>
</dbReference>
<proteinExistence type="predicted"/>
<protein>
    <submittedName>
        <fullName evidence="1">Aminopeptidase</fullName>
    </submittedName>
</protein>
<keyword evidence="2" id="KW-1185">Reference proteome</keyword>
<name>A0AAW9QHW0_9BURK</name>
<keyword evidence="1" id="KW-0378">Hydrolase</keyword>
<keyword evidence="1" id="KW-0031">Aminopeptidase</keyword>
<accession>A0AAW9QHW0</accession>
<dbReference type="InterPro" id="IPR014553">
    <property type="entry name" value="Aminopept"/>
</dbReference>
<reference evidence="1 2" key="1">
    <citation type="submission" date="2024-02" db="EMBL/GenBank/DDBJ databases">
        <title>Genome sequence of Aquincola sp. MAHUQ-54.</title>
        <authorList>
            <person name="Huq M.A."/>
        </authorList>
    </citation>
    <scope>NUCLEOTIDE SEQUENCE [LARGE SCALE GENOMIC DNA]</scope>
    <source>
        <strain evidence="1 2">MAHUQ-54</strain>
    </source>
</reference>
<dbReference type="PIRSF" id="PIRSF029285">
    <property type="entry name" value="Aminopept"/>
    <property type="match status" value="1"/>
</dbReference>
<dbReference type="EMBL" id="JAZIBG010000028">
    <property type="protein sequence ID" value="MEF7614989.1"/>
    <property type="molecule type" value="Genomic_DNA"/>
</dbReference>
<dbReference type="Pfam" id="PF10023">
    <property type="entry name" value="Aminopep"/>
    <property type="match status" value="1"/>
</dbReference>
<comment type="caution">
    <text evidence="1">The sequence shown here is derived from an EMBL/GenBank/DDBJ whole genome shotgun (WGS) entry which is preliminary data.</text>
</comment>
<evidence type="ECO:0000313" key="2">
    <source>
        <dbReference type="Proteomes" id="UP001336250"/>
    </source>
</evidence>
<sequence>MAWGLGGTGAALLLAAGLGGCGTAGYYAQAARGHLDMLARAKPVPEWLADGHTPAALRDRLALSQRIRDFAVSELQLPDNRSYRSYVDLGRGAAVWNVVATPELSLQLKTWCFPVVGCVGYRGYYDRSAADALAAELRAQGWEAGVYGVPAYSTLGWSEWLGGDPLLNTFIHYPEGELARMVFHELAHQVAYADDDTAFNESFATAVERIGGQRWLAQHASAAAREAYAALDARRREFRALTFAARTDLDTLFRSDAPEAEKRRRKAERMARLRADYEAMKRERWGGFAGYDGWFERANNPALAVQGAYNDLVPQFERLFEREGRDFARFYAEVRRLAAMPKTERRAALAAAP</sequence>
<keyword evidence="1" id="KW-0645">Protease</keyword>
<dbReference type="Proteomes" id="UP001336250">
    <property type="component" value="Unassembled WGS sequence"/>
</dbReference>
<gene>
    <name evidence="1" type="ORF">V4F39_13790</name>
</gene>
<dbReference type="AlphaFoldDB" id="A0AAW9QHW0"/>